<sequence>MSTCDTDGDRTFDHCCHCFRY</sequence>
<comment type="caution">
    <text evidence="1">The sequence shown here is derived from an EMBL/GenBank/DDBJ whole genome shotgun (WGS) entry which is preliminary data.</text>
</comment>
<dbReference type="Proteomes" id="UP000003781">
    <property type="component" value="Unassembled WGS sequence"/>
</dbReference>
<evidence type="ECO:0000313" key="1">
    <source>
        <dbReference type="EMBL" id="EAZ93929.1"/>
    </source>
</evidence>
<dbReference type="AlphaFoldDB" id="A3IJE7"/>
<keyword evidence="2" id="KW-1185">Reference proteome</keyword>
<evidence type="ECO:0000313" key="2">
    <source>
        <dbReference type="Proteomes" id="UP000003781"/>
    </source>
</evidence>
<reference evidence="1 2" key="1">
    <citation type="submission" date="2007-03" db="EMBL/GenBank/DDBJ databases">
        <authorList>
            <person name="Stal L."/>
            <person name="Ferriera S."/>
            <person name="Johnson J."/>
            <person name="Kravitz S."/>
            <person name="Beeson K."/>
            <person name="Sutton G."/>
            <person name="Rogers Y.-H."/>
            <person name="Friedman R."/>
            <person name="Frazier M."/>
            <person name="Venter J.C."/>
        </authorList>
    </citation>
    <scope>NUCLEOTIDE SEQUENCE [LARGE SCALE GENOMIC DNA]</scope>
    <source>
        <strain evidence="1 2">CCY0110</strain>
    </source>
</reference>
<dbReference type="EMBL" id="AAXW01000002">
    <property type="protein sequence ID" value="EAZ93929.1"/>
    <property type="molecule type" value="Genomic_DNA"/>
</dbReference>
<protein>
    <submittedName>
        <fullName evidence="1">Uncharacterized protein</fullName>
    </submittedName>
</protein>
<gene>
    <name evidence="1" type="ORF">CY0110_19077</name>
</gene>
<proteinExistence type="predicted"/>
<organism evidence="1 2">
    <name type="scientific">Crocosphaera chwakensis CCY0110</name>
    <dbReference type="NCBI Taxonomy" id="391612"/>
    <lineage>
        <taxon>Bacteria</taxon>
        <taxon>Bacillati</taxon>
        <taxon>Cyanobacteriota</taxon>
        <taxon>Cyanophyceae</taxon>
        <taxon>Oscillatoriophycideae</taxon>
        <taxon>Chroococcales</taxon>
        <taxon>Aphanothecaceae</taxon>
        <taxon>Crocosphaera</taxon>
        <taxon>Crocosphaera chwakensis</taxon>
    </lineage>
</organism>
<accession>A3IJE7</accession>
<name>A3IJE7_9CHRO</name>